<sequence length="170" mass="18994">MQRHRRNPKTLMKNPAVKHKPKSKTQLPIIISPNPASYDDDDRSSVCSNSSRHHRLAAEEEELRIREELEDEIEWELEQELIDGISVLVRRLTELKARQIARGFGIVSCGEGFSKKAENEIAGATRRWVAASFSQEEGVVGFVGDSGCSSGCSDAESTTGIVLRTSRDRR</sequence>
<evidence type="ECO:0000313" key="3">
    <source>
        <dbReference type="Proteomes" id="UP001412067"/>
    </source>
</evidence>
<keyword evidence="3" id="KW-1185">Reference proteome</keyword>
<organism evidence="2 3">
    <name type="scientific">Platanthera guangdongensis</name>
    <dbReference type="NCBI Taxonomy" id="2320717"/>
    <lineage>
        <taxon>Eukaryota</taxon>
        <taxon>Viridiplantae</taxon>
        <taxon>Streptophyta</taxon>
        <taxon>Embryophyta</taxon>
        <taxon>Tracheophyta</taxon>
        <taxon>Spermatophyta</taxon>
        <taxon>Magnoliopsida</taxon>
        <taxon>Liliopsida</taxon>
        <taxon>Asparagales</taxon>
        <taxon>Orchidaceae</taxon>
        <taxon>Orchidoideae</taxon>
        <taxon>Orchideae</taxon>
        <taxon>Orchidinae</taxon>
        <taxon>Platanthera</taxon>
    </lineage>
</organism>
<name>A0ABR2MR10_9ASPA</name>
<evidence type="ECO:0000256" key="1">
    <source>
        <dbReference type="SAM" id="MobiDB-lite"/>
    </source>
</evidence>
<comment type="caution">
    <text evidence="2">The sequence shown here is derived from an EMBL/GenBank/DDBJ whole genome shotgun (WGS) entry which is preliminary data.</text>
</comment>
<gene>
    <name evidence="2" type="ORF">KSP40_PGU010402</name>
</gene>
<evidence type="ECO:0000313" key="2">
    <source>
        <dbReference type="EMBL" id="KAK8966629.1"/>
    </source>
</evidence>
<dbReference type="EMBL" id="JBBWWR010000005">
    <property type="protein sequence ID" value="KAK8966629.1"/>
    <property type="molecule type" value="Genomic_DNA"/>
</dbReference>
<protein>
    <submittedName>
        <fullName evidence="2">Uncharacterized protein</fullName>
    </submittedName>
</protein>
<dbReference type="Proteomes" id="UP001412067">
    <property type="component" value="Unassembled WGS sequence"/>
</dbReference>
<accession>A0ABR2MR10</accession>
<proteinExistence type="predicted"/>
<reference evidence="2 3" key="1">
    <citation type="journal article" date="2022" name="Nat. Plants">
        <title>Genomes of leafy and leafless Platanthera orchids illuminate the evolution of mycoheterotrophy.</title>
        <authorList>
            <person name="Li M.H."/>
            <person name="Liu K.W."/>
            <person name="Li Z."/>
            <person name="Lu H.C."/>
            <person name="Ye Q.L."/>
            <person name="Zhang D."/>
            <person name="Wang J.Y."/>
            <person name="Li Y.F."/>
            <person name="Zhong Z.M."/>
            <person name="Liu X."/>
            <person name="Yu X."/>
            <person name="Liu D.K."/>
            <person name="Tu X.D."/>
            <person name="Liu B."/>
            <person name="Hao Y."/>
            <person name="Liao X.Y."/>
            <person name="Jiang Y.T."/>
            <person name="Sun W.H."/>
            <person name="Chen J."/>
            <person name="Chen Y.Q."/>
            <person name="Ai Y."/>
            <person name="Zhai J.W."/>
            <person name="Wu S.S."/>
            <person name="Zhou Z."/>
            <person name="Hsiao Y.Y."/>
            <person name="Wu W.L."/>
            <person name="Chen Y.Y."/>
            <person name="Lin Y.F."/>
            <person name="Hsu J.L."/>
            <person name="Li C.Y."/>
            <person name="Wang Z.W."/>
            <person name="Zhao X."/>
            <person name="Zhong W.Y."/>
            <person name="Ma X.K."/>
            <person name="Ma L."/>
            <person name="Huang J."/>
            <person name="Chen G.Z."/>
            <person name="Huang M.Z."/>
            <person name="Huang L."/>
            <person name="Peng D.H."/>
            <person name="Luo Y.B."/>
            <person name="Zou S.Q."/>
            <person name="Chen S.P."/>
            <person name="Lan S."/>
            <person name="Tsai W.C."/>
            <person name="Van de Peer Y."/>
            <person name="Liu Z.J."/>
        </authorList>
    </citation>
    <scope>NUCLEOTIDE SEQUENCE [LARGE SCALE GENOMIC DNA]</scope>
    <source>
        <strain evidence="2">Lor288</strain>
    </source>
</reference>
<feature type="region of interest" description="Disordered" evidence="1">
    <location>
        <begin position="1"/>
        <end position="44"/>
    </location>
</feature>